<dbReference type="EMBL" id="FNIN01000001">
    <property type="protein sequence ID" value="SDN24799.1"/>
    <property type="molecule type" value="Genomic_DNA"/>
</dbReference>
<accession>A0A1G9ZTR3</accession>
<dbReference type="InterPro" id="IPR010272">
    <property type="entry name" value="T6SS_TssF"/>
</dbReference>
<dbReference type="PANTHER" id="PTHR35370">
    <property type="entry name" value="CYTOPLASMIC PROTEIN-RELATED-RELATED"/>
    <property type="match status" value="1"/>
</dbReference>
<evidence type="ECO:0000313" key="2">
    <source>
        <dbReference type="Proteomes" id="UP000199602"/>
    </source>
</evidence>
<name>A0A1G9ZTR3_9BACT</name>
<proteinExistence type="predicted"/>
<dbReference type="Proteomes" id="UP000199602">
    <property type="component" value="Unassembled WGS sequence"/>
</dbReference>
<dbReference type="Pfam" id="PF05947">
    <property type="entry name" value="T6SS_TssF"/>
    <property type="match status" value="1"/>
</dbReference>
<sequence>MLVKDYYQQQLDRLRRLAQEFAKSHPALAPMLSGQSRDPDVERLLEGMAYLTGMLTARLDDSFPEIVHTLIQLCSPQYLRPIPSSTIIQFVPDRSIKDCLTIKAGTEINSIPVEKERCIYRTCIDVLVYPIFISEVEHKENIGQDPVIRISFQGRDSYPENLPPYIRLFLRGSFVHTSNLFYILTTKVKKIVFKDENKELSLSPKEIKAPFFSLEKALFPYPKNSFPAFRLFQEYFVLPEKFLFLDIYGWDKWRESGGNPNFEIEFLLDKKTECGRIEEKNFSLFCTPAVNLFKHEAVPIELDHRSFEYKIIPGGQKGSTYSIFSIDRVMGIVQGSVEKKEYLPLEIIGTDKVSGTYYQNIRLSPTSGKPELYVSVGYSGKEDLQREILVIDLTCTHGERVNSLQIGDICEETDSSPTLCSFENIITPTPNYYPVIDKDNLWRFMSHYNINIFSLKNASKLREILSLYLDFQIKDTQRFFANKRRIDGILDLKIKQGARLHKGNMLMGHDINIVLSSENFSSYGDMYIFIKILDYFFSYYAAINSYIRLVVKDSKTGEILECPARFGEQLLI</sequence>
<gene>
    <name evidence="1" type="ORF">SAMN04488516_101169</name>
</gene>
<dbReference type="PIRSF" id="PIRSF028304">
    <property type="entry name" value="UCP028304"/>
    <property type="match status" value="1"/>
</dbReference>
<dbReference type="OrthoDB" id="9763676at2"/>
<dbReference type="RefSeq" id="WP_092061920.1">
    <property type="nucleotide sequence ID" value="NZ_FNIN01000001.1"/>
</dbReference>
<reference evidence="1 2" key="1">
    <citation type="submission" date="2016-10" db="EMBL/GenBank/DDBJ databases">
        <authorList>
            <person name="de Groot N.N."/>
        </authorList>
    </citation>
    <scope>NUCLEOTIDE SEQUENCE [LARGE SCALE GENOMIC DNA]</scope>
    <source>
        <strain evidence="1 2">DSM 15269</strain>
    </source>
</reference>
<keyword evidence="2" id="KW-1185">Reference proteome</keyword>
<dbReference type="PANTHER" id="PTHR35370:SF1">
    <property type="entry name" value="TYPE VI SECRETION SYSTEM COMPONENT TSSF1"/>
    <property type="match status" value="1"/>
</dbReference>
<organism evidence="1 2">
    <name type="scientific">Desulfonauticus submarinus</name>
    <dbReference type="NCBI Taxonomy" id="206665"/>
    <lineage>
        <taxon>Bacteria</taxon>
        <taxon>Pseudomonadati</taxon>
        <taxon>Thermodesulfobacteriota</taxon>
        <taxon>Desulfovibrionia</taxon>
        <taxon>Desulfovibrionales</taxon>
        <taxon>Desulfonauticaceae</taxon>
        <taxon>Desulfonauticus</taxon>
    </lineage>
</organism>
<protein>
    <submittedName>
        <fullName evidence="1">Type VI secretion system protein ImpG</fullName>
    </submittedName>
</protein>
<dbReference type="NCBIfam" id="TIGR03359">
    <property type="entry name" value="VI_chp_6"/>
    <property type="match status" value="1"/>
</dbReference>
<dbReference type="AlphaFoldDB" id="A0A1G9ZTR3"/>
<evidence type="ECO:0000313" key="1">
    <source>
        <dbReference type="EMBL" id="SDN24799.1"/>
    </source>
</evidence>
<dbReference type="STRING" id="206665.SAMN04488516_101169"/>